<organism evidence="9 10">
    <name type="scientific">Nitratireductor mangrovi</name>
    <dbReference type="NCBI Taxonomy" id="2599600"/>
    <lineage>
        <taxon>Bacteria</taxon>
        <taxon>Pseudomonadati</taxon>
        <taxon>Pseudomonadota</taxon>
        <taxon>Alphaproteobacteria</taxon>
        <taxon>Hyphomicrobiales</taxon>
        <taxon>Phyllobacteriaceae</taxon>
        <taxon>Nitratireductor</taxon>
    </lineage>
</organism>
<dbReference type="Proteomes" id="UP000321389">
    <property type="component" value="Chromosome"/>
</dbReference>
<keyword evidence="5" id="KW-0574">Periplasm</keyword>
<evidence type="ECO:0000313" key="10">
    <source>
        <dbReference type="Proteomes" id="UP000321389"/>
    </source>
</evidence>
<evidence type="ECO:0000256" key="2">
    <source>
        <dbReference type="ARBA" id="ARBA00004117"/>
    </source>
</evidence>
<dbReference type="InterPro" id="IPR001782">
    <property type="entry name" value="Flag_FlgI"/>
</dbReference>
<dbReference type="GO" id="GO:0071973">
    <property type="term" value="P:bacterial-type flagellum-dependent cell motility"/>
    <property type="evidence" value="ECO:0007669"/>
    <property type="project" value="InterPro"/>
</dbReference>
<keyword evidence="6 8" id="KW-0975">Bacterial flagellum</keyword>
<evidence type="ECO:0000256" key="3">
    <source>
        <dbReference type="ARBA" id="ARBA00019515"/>
    </source>
</evidence>
<dbReference type="Pfam" id="PF02119">
    <property type="entry name" value="FlgI"/>
    <property type="match status" value="1"/>
</dbReference>
<dbReference type="EMBL" id="CP042301">
    <property type="protein sequence ID" value="QDZ02703.1"/>
    <property type="molecule type" value="Genomic_DNA"/>
</dbReference>
<keyword evidence="9" id="KW-0282">Flagellum</keyword>
<dbReference type="AlphaFoldDB" id="A0A5B8L4M5"/>
<evidence type="ECO:0000256" key="8">
    <source>
        <dbReference type="HAMAP-Rule" id="MF_00416"/>
    </source>
</evidence>
<reference evidence="9" key="1">
    <citation type="submission" date="2020-04" db="EMBL/GenBank/DDBJ databases">
        <title>Nitratireductor sp. nov. isolated from mangrove soil.</title>
        <authorList>
            <person name="Ye Y."/>
        </authorList>
    </citation>
    <scope>NUCLEOTIDE SEQUENCE</scope>
    <source>
        <strain evidence="9">SY7</strain>
    </source>
</reference>
<dbReference type="KEGG" id="niy:FQ775_21305"/>
<dbReference type="OrthoDB" id="9786431at2"/>
<dbReference type="HAMAP" id="MF_00416">
    <property type="entry name" value="FlgI"/>
    <property type="match status" value="1"/>
</dbReference>
<dbReference type="GO" id="GO:0005198">
    <property type="term" value="F:structural molecule activity"/>
    <property type="evidence" value="ECO:0007669"/>
    <property type="project" value="InterPro"/>
</dbReference>
<dbReference type="PRINTS" id="PR01010">
    <property type="entry name" value="FLGPRINGFLGI"/>
</dbReference>
<feature type="chain" id="PRO_5023561432" description="Flagellar P-ring protein" evidence="8">
    <location>
        <begin position="22"/>
        <end position="406"/>
    </location>
</feature>
<comment type="function">
    <text evidence="1 8">Assembles around the rod to form the L-ring and probably protects the motor/basal body from shearing forces during rotation.</text>
</comment>
<dbReference type="PANTHER" id="PTHR30381">
    <property type="entry name" value="FLAGELLAR P-RING PERIPLASMIC PROTEIN FLGI"/>
    <property type="match status" value="1"/>
</dbReference>
<dbReference type="GO" id="GO:0009428">
    <property type="term" value="C:bacterial-type flagellum basal body, distal rod, P ring"/>
    <property type="evidence" value="ECO:0007669"/>
    <property type="project" value="InterPro"/>
</dbReference>
<feature type="signal peptide" evidence="8">
    <location>
        <begin position="1"/>
        <end position="21"/>
    </location>
</feature>
<comment type="subunit">
    <text evidence="8">The basal body constitutes a major portion of the flagellar organelle and consists of four rings (L,P,S, and M) mounted on a central rod.</text>
</comment>
<dbReference type="NCBIfam" id="NF003676">
    <property type="entry name" value="PRK05303.1"/>
    <property type="match status" value="1"/>
</dbReference>
<keyword evidence="10" id="KW-1185">Reference proteome</keyword>
<keyword evidence="9" id="KW-0969">Cilium</keyword>
<comment type="subcellular location">
    <subcellularLocation>
        <location evidence="2 8">Bacterial flagellum basal body</location>
    </subcellularLocation>
</comment>
<evidence type="ECO:0000256" key="4">
    <source>
        <dbReference type="ARBA" id="ARBA00022729"/>
    </source>
</evidence>
<dbReference type="PANTHER" id="PTHR30381:SF0">
    <property type="entry name" value="FLAGELLAR P-RING PROTEIN"/>
    <property type="match status" value="1"/>
</dbReference>
<dbReference type="GO" id="GO:0030288">
    <property type="term" value="C:outer membrane-bounded periplasmic space"/>
    <property type="evidence" value="ECO:0007669"/>
    <property type="project" value="InterPro"/>
</dbReference>
<name>A0A5B8L4M5_9HYPH</name>
<sequence length="406" mass="42407" precursor="true">MIRRLALLALVSFGLTAPAMSGGDLADGYTDGGSYAGGDMRHVNIAAAGGPSALPPATGPASRIKDIATLQTARDNQLIGYGLVIGLQGTGDGLRNSPFTEQSIRAMLRNLGIAMEDGRARARNVAAVIVTTNLPPFVQSGSRIDVSVSSLGDATSLAGGTLVMTPLRAPDGEIYAVAQGPVFVSGFTAQGDAETLTKGVPTSGRVPNGAIVERQVEARFNDDAVLTMQLRNPDFSTAVRVTDTINEYTASRFGKRTASEQDSRTILIKKPNGISGARFIAELENLIIQTDSPARVVIDERTGTIVIGQDVKISQVAVSYGALTVRITEQPKVVQPAPFSRGETAEEPATIIDAQQDDARVALLDGPDLQTLVAGLNRIGVKPDGIIAILQGIKSAGALQAELVLQ</sequence>
<accession>A0A5B8L4M5</accession>
<protein>
    <recommendedName>
        <fullName evidence="3 8">Flagellar P-ring protein</fullName>
    </recommendedName>
    <alternativeName>
        <fullName evidence="7 8">Basal body P-ring protein</fullName>
    </alternativeName>
</protein>
<comment type="similarity">
    <text evidence="8">Belongs to the FlgI family.</text>
</comment>
<evidence type="ECO:0000256" key="5">
    <source>
        <dbReference type="ARBA" id="ARBA00022764"/>
    </source>
</evidence>
<gene>
    <name evidence="8" type="primary">flgI</name>
    <name evidence="9" type="ORF">FQ775_21305</name>
</gene>
<keyword evidence="9" id="KW-0966">Cell projection</keyword>
<evidence type="ECO:0000256" key="6">
    <source>
        <dbReference type="ARBA" id="ARBA00023143"/>
    </source>
</evidence>
<evidence type="ECO:0000256" key="1">
    <source>
        <dbReference type="ARBA" id="ARBA00002591"/>
    </source>
</evidence>
<evidence type="ECO:0000313" key="9">
    <source>
        <dbReference type="EMBL" id="QDZ02703.1"/>
    </source>
</evidence>
<evidence type="ECO:0000256" key="7">
    <source>
        <dbReference type="ARBA" id="ARBA00032344"/>
    </source>
</evidence>
<keyword evidence="4 8" id="KW-0732">Signal</keyword>
<proteinExistence type="inferred from homology"/>
<dbReference type="RefSeq" id="WP_146301338.1">
    <property type="nucleotide sequence ID" value="NZ_CP042301.2"/>
</dbReference>